<feature type="domain" description="Urease accessory protein UreH-like transmembrane" evidence="2">
    <location>
        <begin position="9"/>
        <end position="219"/>
    </location>
</feature>
<evidence type="ECO:0000259" key="2">
    <source>
        <dbReference type="Pfam" id="PF13386"/>
    </source>
</evidence>
<reference evidence="4" key="1">
    <citation type="submission" date="2017-10" db="EMBL/GenBank/DDBJ databases">
        <authorList>
            <person name="Gaisin V.A."/>
            <person name="Rysina M.S."/>
            <person name="Grouzdev D.S."/>
        </authorList>
    </citation>
    <scope>NUCLEOTIDE SEQUENCE [LARGE SCALE GENOMIC DNA]</scope>
    <source>
        <strain evidence="4">V1</strain>
    </source>
</reference>
<feature type="transmembrane region" description="Helical" evidence="1">
    <location>
        <begin position="6"/>
        <end position="34"/>
    </location>
</feature>
<gene>
    <name evidence="3" type="ORF">CR164_08230</name>
</gene>
<keyword evidence="1" id="KW-1133">Transmembrane helix</keyword>
<evidence type="ECO:0000313" key="4">
    <source>
        <dbReference type="Proteomes" id="UP000246278"/>
    </source>
</evidence>
<organism evidence="3 4">
    <name type="scientific">Prosthecochloris marina</name>
    <dbReference type="NCBI Taxonomy" id="2017681"/>
    <lineage>
        <taxon>Bacteria</taxon>
        <taxon>Pseudomonadati</taxon>
        <taxon>Chlorobiota</taxon>
        <taxon>Chlorobiia</taxon>
        <taxon>Chlorobiales</taxon>
        <taxon>Chlorobiaceae</taxon>
        <taxon>Prosthecochloris</taxon>
    </lineage>
</organism>
<dbReference type="AlphaFoldDB" id="A0A317T4W2"/>
<evidence type="ECO:0000256" key="1">
    <source>
        <dbReference type="SAM" id="Phobius"/>
    </source>
</evidence>
<dbReference type="Proteomes" id="UP000246278">
    <property type="component" value="Unassembled WGS sequence"/>
</dbReference>
<sequence length="225" mass="24210">MQESALIVMFLTGLAGGFGHCIGMCGPVVAAYSLGELRLKYLHHILYNIGRITTYMFMGAIVGLTGSFLVLTASIERIQTIIMIVAGISIIIMGIAIGGWIPVRKASRSATWLSSLIQKTMELFKGPRTAGTYYPMGIVLGFLPCGLTYTALLAAARASMEAENHLTGMLQGAFMLFFFGLGTAPALLLVGRVINYVGAKARDKLYKLASLIMILTGVYFVVKVL</sequence>
<dbReference type="InterPro" id="IPR039447">
    <property type="entry name" value="UreH-like_TM_dom"/>
</dbReference>
<feature type="transmembrane region" description="Helical" evidence="1">
    <location>
        <begin position="55"/>
        <end position="75"/>
    </location>
</feature>
<feature type="transmembrane region" description="Helical" evidence="1">
    <location>
        <begin position="205"/>
        <end position="222"/>
    </location>
</feature>
<dbReference type="Pfam" id="PF13386">
    <property type="entry name" value="DsbD_2"/>
    <property type="match status" value="1"/>
</dbReference>
<comment type="caution">
    <text evidence="3">The sequence shown here is derived from an EMBL/GenBank/DDBJ whole genome shotgun (WGS) entry which is preliminary data.</text>
</comment>
<dbReference type="EMBL" id="PDNZ01000005">
    <property type="protein sequence ID" value="PWW81799.1"/>
    <property type="molecule type" value="Genomic_DNA"/>
</dbReference>
<accession>A0A317T4W2</accession>
<keyword evidence="4" id="KW-1185">Reference proteome</keyword>
<dbReference type="PANTHER" id="PTHR42208">
    <property type="entry name" value="HEAVY METAL TRANSPORTER-RELATED"/>
    <property type="match status" value="1"/>
</dbReference>
<dbReference type="RefSeq" id="WP_110023446.1">
    <property type="nucleotide sequence ID" value="NZ_PDNZ01000005.1"/>
</dbReference>
<feature type="transmembrane region" description="Helical" evidence="1">
    <location>
        <begin position="81"/>
        <end position="103"/>
    </location>
</feature>
<keyword evidence="1" id="KW-0472">Membrane</keyword>
<feature type="transmembrane region" description="Helical" evidence="1">
    <location>
        <begin position="168"/>
        <end position="193"/>
    </location>
</feature>
<dbReference type="OrthoDB" id="594443at2"/>
<evidence type="ECO:0000313" key="3">
    <source>
        <dbReference type="EMBL" id="PWW81799.1"/>
    </source>
</evidence>
<name>A0A317T4W2_9CHLB</name>
<dbReference type="PANTHER" id="PTHR42208:SF1">
    <property type="entry name" value="HEAVY METAL TRANSPORTER"/>
    <property type="match status" value="1"/>
</dbReference>
<keyword evidence="1" id="KW-0812">Transmembrane</keyword>
<proteinExistence type="predicted"/>
<feature type="transmembrane region" description="Helical" evidence="1">
    <location>
        <begin position="133"/>
        <end position="156"/>
    </location>
</feature>
<protein>
    <recommendedName>
        <fullName evidence="2">Urease accessory protein UreH-like transmembrane domain-containing protein</fullName>
    </recommendedName>
</protein>